<keyword evidence="4" id="KW-1185">Reference proteome</keyword>
<accession>A0ABY2BF33</accession>
<proteinExistence type="predicted"/>
<dbReference type="EMBL" id="SLWM01000016">
    <property type="protein sequence ID" value="TCO16773.1"/>
    <property type="molecule type" value="Genomic_DNA"/>
</dbReference>
<name>A0ABY2BF33_9ACTN</name>
<dbReference type="PANTHER" id="PTHR12143:SF39">
    <property type="entry name" value="SECRETED PROTEIN"/>
    <property type="match status" value="1"/>
</dbReference>
<dbReference type="InterPro" id="IPR050883">
    <property type="entry name" value="PNGase"/>
</dbReference>
<feature type="region of interest" description="Disordered" evidence="1">
    <location>
        <begin position="1"/>
        <end position="23"/>
    </location>
</feature>
<evidence type="ECO:0000313" key="4">
    <source>
        <dbReference type="Proteomes" id="UP000295818"/>
    </source>
</evidence>
<organism evidence="3 4">
    <name type="scientific">Kribbella orskensis</name>
    <dbReference type="NCBI Taxonomy" id="2512216"/>
    <lineage>
        <taxon>Bacteria</taxon>
        <taxon>Bacillati</taxon>
        <taxon>Actinomycetota</taxon>
        <taxon>Actinomycetes</taxon>
        <taxon>Propionibacteriales</taxon>
        <taxon>Kribbellaceae</taxon>
        <taxon>Kribbella</taxon>
    </lineage>
</organism>
<gene>
    <name evidence="3" type="ORF">EV644_116146</name>
</gene>
<dbReference type="Pfam" id="PF07971">
    <property type="entry name" value="Glyco_hydro_92"/>
    <property type="match status" value="1"/>
</dbReference>
<dbReference type="InterPro" id="IPR012939">
    <property type="entry name" value="Glyco_hydro_92"/>
</dbReference>
<dbReference type="PANTHER" id="PTHR12143">
    <property type="entry name" value="PEPTIDE N-GLYCANASE PNGASE -RELATED"/>
    <property type="match status" value="1"/>
</dbReference>
<evidence type="ECO:0000259" key="2">
    <source>
        <dbReference type="Pfam" id="PF07971"/>
    </source>
</evidence>
<reference evidence="3 4" key="1">
    <citation type="journal article" date="2015" name="Stand. Genomic Sci.">
        <title>Genomic Encyclopedia of Bacterial and Archaeal Type Strains, Phase III: the genomes of soil and plant-associated and newly described type strains.</title>
        <authorList>
            <person name="Whitman W.B."/>
            <person name="Woyke T."/>
            <person name="Klenk H.P."/>
            <person name="Zhou Y."/>
            <person name="Lilburn T.G."/>
            <person name="Beck B.J."/>
            <person name="De Vos P."/>
            <person name="Vandamme P."/>
            <person name="Eisen J.A."/>
            <person name="Garrity G."/>
            <person name="Hugenholtz P."/>
            <person name="Kyrpides N.C."/>
        </authorList>
    </citation>
    <scope>NUCLEOTIDE SEQUENCE [LARGE SCALE GENOMIC DNA]</scope>
    <source>
        <strain evidence="3 4">VKM Ac-2538</strain>
    </source>
</reference>
<keyword evidence="3" id="KW-0378">Hydrolase</keyword>
<dbReference type="GO" id="GO:0016787">
    <property type="term" value="F:hydrolase activity"/>
    <property type="evidence" value="ECO:0007669"/>
    <property type="project" value="UniProtKB-KW"/>
</dbReference>
<evidence type="ECO:0000256" key="1">
    <source>
        <dbReference type="SAM" id="MobiDB-lite"/>
    </source>
</evidence>
<dbReference type="Gene3D" id="1.20.1610.10">
    <property type="entry name" value="alpha-1,2-mannosidases domains"/>
    <property type="match status" value="1"/>
</dbReference>
<sequence length="226" mass="24537">MGYQRTRKADGTWQPGFTPSTDVGFAQGSSATYTWMVPQGRLRTGSGDERQRSTAGRFFHDDAGNWAVKGGSALRYDPTNEPGLHTPWLYNGLGVAWKTQATTREIVDTVYGIGPSGLPGNADLGSLSACVFAASGCSRRRRAGRRCWSGVPCCRKFELRRSNGVRLTVEAPGTSYANQYVQSLTLNGKPRAEPWLPESFITRGGRISARMGAAPSNWGTAPVDHY</sequence>
<protein>
    <submittedName>
        <fullName evidence="3">Glycosyl hydrolase family 92</fullName>
    </submittedName>
</protein>
<evidence type="ECO:0000313" key="3">
    <source>
        <dbReference type="EMBL" id="TCO16773.1"/>
    </source>
</evidence>
<feature type="domain" description="Glycosyl hydrolase family 92" evidence="2">
    <location>
        <begin position="2"/>
        <end position="212"/>
    </location>
</feature>
<dbReference type="Proteomes" id="UP000295818">
    <property type="component" value="Unassembled WGS sequence"/>
</dbReference>
<dbReference type="Gene3D" id="3.30.2080.10">
    <property type="entry name" value="GH92 mannosidase domain"/>
    <property type="match status" value="1"/>
</dbReference>
<comment type="caution">
    <text evidence="3">The sequence shown here is derived from an EMBL/GenBank/DDBJ whole genome shotgun (WGS) entry which is preliminary data.</text>
</comment>